<dbReference type="AlphaFoldDB" id="A0A0M8ZZS0"/>
<reference evidence="11 12" key="1">
    <citation type="submission" date="2015-07" db="EMBL/GenBank/DDBJ databases">
        <title>The genome of Melipona quadrifasciata.</title>
        <authorList>
            <person name="Pan H."/>
            <person name="Kapheim K."/>
        </authorList>
    </citation>
    <scope>NUCLEOTIDE SEQUENCE [LARGE SCALE GENOMIC DNA]</scope>
    <source>
        <strain evidence="11">0111107301</strain>
        <tissue evidence="11">Whole body</tissue>
    </source>
</reference>
<organism evidence="11 12">
    <name type="scientific">Melipona quadrifasciata</name>
    <dbReference type="NCBI Taxonomy" id="166423"/>
    <lineage>
        <taxon>Eukaryota</taxon>
        <taxon>Metazoa</taxon>
        <taxon>Ecdysozoa</taxon>
        <taxon>Arthropoda</taxon>
        <taxon>Hexapoda</taxon>
        <taxon>Insecta</taxon>
        <taxon>Pterygota</taxon>
        <taxon>Neoptera</taxon>
        <taxon>Endopterygota</taxon>
        <taxon>Hymenoptera</taxon>
        <taxon>Apocrita</taxon>
        <taxon>Aculeata</taxon>
        <taxon>Apoidea</taxon>
        <taxon>Anthophila</taxon>
        <taxon>Apidae</taxon>
        <taxon>Melipona</taxon>
    </lineage>
</organism>
<dbReference type="Pfam" id="PF00046">
    <property type="entry name" value="Homeodomain"/>
    <property type="match status" value="1"/>
</dbReference>
<dbReference type="STRING" id="166423.A0A0M8ZZS0"/>
<dbReference type="PANTHER" id="PTHR45793:SF5">
    <property type="entry name" value="HOMEOTIC PROTEIN OCELLILESS"/>
    <property type="match status" value="1"/>
</dbReference>
<evidence type="ECO:0000256" key="9">
    <source>
        <dbReference type="SAM" id="MobiDB-lite"/>
    </source>
</evidence>
<keyword evidence="3" id="KW-0524">Neurogenesis</keyword>
<feature type="domain" description="Homeobox" evidence="10">
    <location>
        <begin position="4"/>
        <end position="64"/>
    </location>
</feature>
<dbReference type="SMART" id="SM00389">
    <property type="entry name" value="HOX"/>
    <property type="match status" value="1"/>
</dbReference>
<dbReference type="InterPro" id="IPR017970">
    <property type="entry name" value="Homeobox_CS"/>
</dbReference>
<keyword evidence="5 7" id="KW-0371">Homeobox</keyword>
<keyword evidence="2" id="KW-0217">Developmental protein</keyword>
<feature type="DNA-binding region" description="Homeobox" evidence="7">
    <location>
        <begin position="6"/>
        <end position="65"/>
    </location>
</feature>
<evidence type="ECO:0000256" key="6">
    <source>
        <dbReference type="ARBA" id="ARBA00023242"/>
    </source>
</evidence>
<evidence type="ECO:0000313" key="12">
    <source>
        <dbReference type="Proteomes" id="UP000053105"/>
    </source>
</evidence>
<dbReference type="GO" id="GO:0007399">
    <property type="term" value="P:nervous system development"/>
    <property type="evidence" value="ECO:0007669"/>
    <property type="project" value="UniProtKB-KW"/>
</dbReference>
<evidence type="ECO:0000256" key="3">
    <source>
        <dbReference type="ARBA" id="ARBA00022902"/>
    </source>
</evidence>
<evidence type="ECO:0000256" key="2">
    <source>
        <dbReference type="ARBA" id="ARBA00022473"/>
    </source>
</evidence>
<feature type="region of interest" description="Disordered" evidence="9">
    <location>
        <begin position="247"/>
        <end position="266"/>
    </location>
</feature>
<dbReference type="CDD" id="cd00086">
    <property type="entry name" value="homeodomain"/>
    <property type="match status" value="1"/>
</dbReference>
<dbReference type="SUPFAM" id="SSF46689">
    <property type="entry name" value="Homeodomain-like"/>
    <property type="match status" value="1"/>
</dbReference>
<dbReference type="PROSITE" id="PS50071">
    <property type="entry name" value="HOMEOBOX_2"/>
    <property type="match status" value="1"/>
</dbReference>
<dbReference type="InterPro" id="IPR001356">
    <property type="entry name" value="HD"/>
</dbReference>
<dbReference type="GO" id="GO:0000978">
    <property type="term" value="F:RNA polymerase II cis-regulatory region sequence-specific DNA binding"/>
    <property type="evidence" value="ECO:0007669"/>
    <property type="project" value="TreeGrafter"/>
</dbReference>
<dbReference type="Proteomes" id="UP000053105">
    <property type="component" value="Unassembled WGS sequence"/>
</dbReference>
<feature type="region of interest" description="Disordered" evidence="9">
    <location>
        <begin position="63"/>
        <end position="172"/>
    </location>
</feature>
<dbReference type="OrthoDB" id="6159439at2759"/>
<feature type="compositionally biased region" description="Polar residues" evidence="9">
    <location>
        <begin position="253"/>
        <end position="266"/>
    </location>
</feature>
<keyword evidence="6 7" id="KW-0539">Nucleus</keyword>
<feature type="compositionally biased region" description="Low complexity" evidence="9">
    <location>
        <begin position="82"/>
        <end position="107"/>
    </location>
</feature>
<dbReference type="FunFam" id="1.10.10.60:FF:000068">
    <property type="entry name" value="Orthodenticle homeobox 1"/>
    <property type="match status" value="1"/>
</dbReference>
<dbReference type="GO" id="GO:0045944">
    <property type="term" value="P:positive regulation of transcription by RNA polymerase II"/>
    <property type="evidence" value="ECO:0007669"/>
    <property type="project" value="UniProtKB-ARBA"/>
</dbReference>
<sequence>MNQRKQRRERTTFTRAQLDVLEGLFTKTRYPDIFMREEVALKINLPESRVQVWFKNRRAKCRQQLQQQQQTSPSKGSPRSTQSQNNGNNGSKMSTSSSTATSRRSSPVSPPRGKEAPGPNSPLLSTSSTYPRLGVTPTGGSGANSAMTTPSPPLTPGSSQLPPSSYPPAMNQIHHSEYGFTWSSASPGSVNPSQCYAGQSYNAYQNPYTSGDYYQTQISHMHHSPQGNYHHPQYHHNMTLTSSMSHLTSHHLNPSSSNDMATSPSDTDGYQLRLIRIEDDDGNHFAHIVRGSEFCPFFDGETRKKKDAVQSASETRKEKKTLGEFLVDELAGIVLGRHPGDILDGSGECRPFTFSAAKTMALNLAEYCGEELKSACV</sequence>
<dbReference type="GO" id="GO:0005634">
    <property type="term" value="C:nucleus"/>
    <property type="evidence" value="ECO:0007669"/>
    <property type="project" value="UniProtKB-SubCell"/>
</dbReference>
<dbReference type="EMBL" id="KQ435793">
    <property type="protein sequence ID" value="KOX74247.1"/>
    <property type="molecule type" value="Genomic_DNA"/>
</dbReference>
<keyword evidence="12" id="KW-1185">Reference proteome</keyword>
<proteinExistence type="predicted"/>
<keyword evidence="4 7" id="KW-0238">DNA-binding</keyword>
<dbReference type="PROSITE" id="PS00027">
    <property type="entry name" value="HOMEOBOX_1"/>
    <property type="match status" value="1"/>
</dbReference>
<evidence type="ECO:0000256" key="7">
    <source>
        <dbReference type="PROSITE-ProRule" id="PRU00108"/>
    </source>
</evidence>
<feature type="compositionally biased region" description="Polar residues" evidence="9">
    <location>
        <begin position="71"/>
        <end position="81"/>
    </location>
</feature>
<gene>
    <name evidence="11" type="ORF">WN51_13598</name>
</gene>
<comment type="subcellular location">
    <subcellularLocation>
        <location evidence="1 7 8">Nucleus</location>
    </subcellularLocation>
</comment>
<evidence type="ECO:0000256" key="8">
    <source>
        <dbReference type="RuleBase" id="RU000682"/>
    </source>
</evidence>
<evidence type="ECO:0000259" key="10">
    <source>
        <dbReference type="PROSITE" id="PS50071"/>
    </source>
</evidence>
<dbReference type="PANTHER" id="PTHR45793">
    <property type="entry name" value="HOMEOBOX PROTEIN"/>
    <property type="match status" value="1"/>
</dbReference>
<protein>
    <submittedName>
        <fullName evidence="11">Homeobox protein OTX1</fullName>
    </submittedName>
</protein>
<dbReference type="GO" id="GO:0000981">
    <property type="term" value="F:DNA-binding transcription factor activity, RNA polymerase II-specific"/>
    <property type="evidence" value="ECO:0007669"/>
    <property type="project" value="InterPro"/>
</dbReference>
<name>A0A0M8ZZS0_9HYME</name>
<evidence type="ECO:0000313" key="11">
    <source>
        <dbReference type="EMBL" id="KOX74247.1"/>
    </source>
</evidence>
<evidence type="ECO:0000256" key="4">
    <source>
        <dbReference type="ARBA" id="ARBA00023125"/>
    </source>
</evidence>
<dbReference type="Gene3D" id="1.10.10.60">
    <property type="entry name" value="Homeodomain-like"/>
    <property type="match status" value="1"/>
</dbReference>
<evidence type="ECO:0000256" key="1">
    <source>
        <dbReference type="ARBA" id="ARBA00004123"/>
    </source>
</evidence>
<dbReference type="InterPro" id="IPR009057">
    <property type="entry name" value="Homeodomain-like_sf"/>
</dbReference>
<accession>A0A0M8ZZS0</accession>
<evidence type="ECO:0000256" key="5">
    <source>
        <dbReference type="ARBA" id="ARBA00023155"/>
    </source>
</evidence>